<evidence type="ECO:0000313" key="3">
    <source>
        <dbReference type="Proteomes" id="UP001470230"/>
    </source>
</evidence>
<evidence type="ECO:0000256" key="1">
    <source>
        <dbReference type="SAM" id="Phobius"/>
    </source>
</evidence>
<proteinExistence type="predicted"/>
<evidence type="ECO:0000313" key="2">
    <source>
        <dbReference type="EMBL" id="KAK8886185.1"/>
    </source>
</evidence>
<accession>A0ABR2K4X5</accession>
<protein>
    <submittedName>
        <fullName evidence="2">Uncharacterized protein</fullName>
    </submittedName>
</protein>
<dbReference type="Proteomes" id="UP001470230">
    <property type="component" value="Unassembled WGS sequence"/>
</dbReference>
<dbReference type="EMBL" id="JAPFFF010000007">
    <property type="protein sequence ID" value="KAK8886185.1"/>
    <property type="molecule type" value="Genomic_DNA"/>
</dbReference>
<keyword evidence="3" id="KW-1185">Reference proteome</keyword>
<feature type="transmembrane region" description="Helical" evidence="1">
    <location>
        <begin position="27"/>
        <end position="45"/>
    </location>
</feature>
<sequence>MGSFVQNYRIATGTYLFTKPERRSWDIIFLVMLILFTIGFISLSINTYRAFGRLLWGAGSTAKTVVDGTATASGN</sequence>
<keyword evidence="1" id="KW-0812">Transmembrane</keyword>
<comment type="caution">
    <text evidence="2">The sequence shown here is derived from an EMBL/GenBank/DDBJ whole genome shotgun (WGS) entry which is preliminary data.</text>
</comment>
<keyword evidence="1" id="KW-1133">Transmembrane helix</keyword>
<name>A0ABR2K4X5_9EUKA</name>
<gene>
    <name evidence="2" type="ORF">M9Y10_041645</name>
</gene>
<organism evidence="2 3">
    <name type="scientific">Tritrichomonas musculus</name>
    <dbReference type="NCBI Taxonomy" id="1915356"/>
    <lineage>
        <taxon>Eukaryota</taxon>
        <taxon>Metamonada</taxon>
        <taxon>Parabasalia</taxon>
        <taxon>Tritrichomonadida</taxon>
        <taxon>Tritrichomonadidae</taxon>
        <taxon>Tritrichomonas</taxon>
    </lineage>
</organism>
<keyword evidence="1" id="KW-0472">Membrane</keyword>
<reference evidence="2 3" key="1">
    <citation type="submission" date="2024-04" db="EMBL/GenBank/DDBJ databases">
        <title>Tritrichomonas musculus Genome.</title>
        <authorList>
            <person name="Alves-Ferreira E."/>
            <person name="Grigg M."/>
            <person name="Lorenzi H."/>
            <person name="Galac M."/>
        </authorList>
    </citation>
    <scope>NUCLEOTIDE SEQUENCE [LARGE SCALE GENOMIC DNA]</scope>
    <source>
        <strain evidence="2 3">EAF2021</strain>
    </source>
</reference>